<dbReference type="Gene3D" id="2.30.110.10">
    <property type="entry name" value="Electron Transport, Fmn-binding Protein, Chain A"/>
    <property type="match status" value="1"/>
</dbReference>
<dbReference type="InterPro" id="IPR049288">
    <property type="entry name" value="DUF447_C"/>
</dbReference>
<gene>
    <name evidence="3" type="ORF">DK846_04660</name>
</gene>
<keyword evidence="4" id="KW-1185">Reference proteome</keyword>
<name>A0A2V2NFR0_9EURY</name>
<dbReference type="InterPro" id="IPR007386">
    <property type="entry name" value="DUF447_N"/>
</dbReference>
<proteinExistence type="predicted"/>
<evidence type="ECO:0000259" key="2">
    <source>
        <dbReference type="Pfam" id="PF20766"/>
    </source>
</evidence>
<protein>
    <submittedName>
        <fullName evidence="3">DUF447 domain-containing protein</fullName>
    </submittedName>
</protein>
<dbReference type="Gene3D" id="1.20.58.290">
    <property type="entry name" value="Hypothetical membrane protein ta0354_69_121"/>
    <property type="match status" value="1"/>
</dbReference>
<accession>A0A2V2NFR0</accession>
<dbReference type="PIRSF" id="PIRSF018747">
    <property type="entry name" value="UCP018747"/>
    <property type="match status" value="1"/>
</dbReference>
<comment type="caution">
    <text evidence="3">The sequence shown here is derived from an EMBL/GenBank/DDBJ whole genome shotgun (WGS) entry which is preliminary data.</text>
</comment>
<sequence>MGVGSVNSSPFWPMQEGINEIIATVGLHAAPIGVICRDNRIMMAVFRTSHTASLIEESGLVVANIMHDPVFFVRAAFSDLSPEEFIEMNVAGRPVYRISSSLSWVVYRATIDQKTEQKLLISLEPIETKLAQSDLVPINRGRNSIIEAAVHGTRYILTRDPVLKQMIDHHVSLVKRCGGKRDLEALCLLEKFIA</sequence>
<dbReference type="Pfam" id="PF20766">
    <property type="entry name" value="DUF447_C"/>
    <property type="match status" value="1"/>
</dbReference>
<evidence type="ECO:0000313" key="4">
    <source>
        <dbReference type="Proteomes" id="UP000245657"/>
    </source>
</evidence>
<evidence type="ECO:0000313" key="3">
    <source>
        <dbReference type="EMBL" id="PWR74441.1"/>
    </source>
</evidence>
<dbReference type="InterPro" id="IPR012349">
    <property type="entry name" value="Split_barrel_FMN-bd"/>
</dbReference>
<feature type="domain" description="DUF447" evidence="1">
    <location>
        <begin position="21"/>
        <end position="130"/>
    </location>
</feature>
<dbReference type="Proteomes" id="UP000245657">
    <property type="component" value="Unassembled WGS sequence"/>
</dbReference>
<feature type="domain" description="DUF447" evidence="2">
    <location>
        <begin position="139"/>
        <end position="190"/>
    </location>
</feature>
<reference evidence="3 4" key="1">
    <citation type="submission" date="2018-05" db="EMBL/GenBank/DDBJ databases">
        <title>Draft genome of Methanospirillum lacunae Ki8-1.</title>
        <authorList>
            <person name="Dueholm M.S."/>
            <person name="Nielsen P.H."/>
            <person name="Bakmann L.F."/>
            <person name="Otzen D.E."/>
        </authorList>
    </citation>
    <scope>NUCLEOTIDE SEQUENCE [LARGE SCALE GENOMIC DNA]</scope>
    <source>
        <strain evidence="3 4">Ki8-1</strain>
    </source>
</reference>
<organism evidence="3 4">
    <name type="scientific">Methanospirillum lacunae</name>
    <dbReference type="NCBI Taxonomy" id="668570"/>
    <lineage>
        <taxon>Archaea</taxon>
        <taxon>Methanobacteriati</taxon>
        <taxon>Methanobacteriota</taxon>
        <taxon>Stenosarchaea group</taxon>
        <taxon>Methanomicrobia</taxon>
        <taxon>Methanomicrobiales</taxon>
        <taxon>Methanospirillaceae</taxon>
        <taxon>Methanospirillum</taxon>
    </lineage>
</organism>
<dbReference type="InterPro" id="IPR016733">
    <property type="entry name" value="UCP018747"/>
</dbReference>
<dbReference type="Pfam" id="PF04289">
    <property type="entry name" value="DUF447_N"/>
    <property type="match status" value="1"/>
</dbReference>
<evidence type="ECO:0000259" key="1">
    <source>
        <dbReference type="Pfam" id="PF04289"/>
    </source>
</evidence>
<dbReference type="AlphaFoldDB" id="A0A2V2NFR0"/>
<dbReference type="SUPFAM" id="SSF50475">
    <property type="entry name" value="FMN-binding split barrel"/>
    <property type="match status" value="1"/>
</dbReference>
<dbReference type="EMBL" id="QGMY01000002">
    <property type="protein sequence ID" value="PWR74441.1"/>
    <property type="molecule type" value="Genomic_DNA"/>
</dbReference>